<sequence length="206" mass="22146">ASLVLLAPDATPSLATVGLPQEKGLAAQIVLHLDPASGNRLLPCTAGSSCVSTANFLSPSQYLPPWSFDPLTSQQAKRQLLDELVVERGGIVVREDEPRGYIAAVVPYKLGPGRQQQPWDLLEFVFASEGRTVTFRSEALPGGLPGSQPLPGLQLPAVPPRPFCWTLGCVTGPGNRGRLEALRDSLGWSSLETDEDKSWVPFLLHD</sequence>
<keyword evidence="2" id="KW-1185">Reference proteome</keyword>
<name>A0AAD3HP09_9CHLO</name>
<dbReference type="EMBL" id="BMAR01000019">
    <property type="protein sequence ID" value="GFR47782.1"/>
    <property type="molecule type" value="Genomic_DNA"/>
</dbReference>
<protein>
    <submittedName>
        <fullName evidence="1">Uncharacterized protein</fullName>
    </submittedName>
</protein>
<gene>
    <name evidence="1" type="ORF">Agub_g9551</name>
</gene>
<dbReference type="PANTHER" id="PTHR34801">
    <property type="entry name" value="EXPRESSED PROTEIN"/>
    <property type="match status" value="1"/>
</dbReference>
<comment type="caution">
    <text evidence="1">The sequence shown here is derived from an EMBL/GenBank/DDBJ whole genome shotgun (WGS) entry which is preliminary data.</text>
</comment>
<reference evidence="1 2" key="1">
    <citation type="journal article" date="2021" name="Sci. Rep.">
        <title>Genome sequencing of the multicellular alga Astrephomene provides insights into convergent evolution of germ-soma differentiation.</title>
        <authorList>
            <person name="Yamashita S."/>
            <person name="Yamamoto K."/>
            <person name="Matsuzaki R."/>
            <person name="Suzuki S."/>
            <person name="Yamaguchi H."/>
            <person name="Hirooka S."/>
            <person name="Minakuchi Y."/>
            <person name="Miyagishima S."/>
            <person name="Kawachi M."/>
            <person name="Toyoda A."/>
            <person name="Nozaki H."/>
        </authorList>
    </citation>
    <scope>NUCLEOTIDE SEQUENCE [LARGE SCALE GENOMIC DNA]</scope>
    <source>
        <strain evidence="1 2">NIES-4017</strain>
    </source>
</reference>
<accession>A0AAD3HP09</accession>
<dbReference type="Proteomes" id="UP001054857">
    <property type="component" value="Unassembled WGS sequence"/>
</dbReference>
<feature type="non-terminal residue" evidence="1">
    <location>
        <position position="1"/>
    </location>
</feature>
<dbReference type="AlphaFoldDB" id="A0AAD3HP09"/>
<evidence type="ECO:0000313" key="1">
    <source>
        <dbReference type="EMBL" id="GFR47782.1"/>
    </source>
</evidence>
<evidence type="ECO:0000313" key="2">
    <source>
        <dbReference type="Proteomes" id="UP001054857"/>
    </source>
</evidence>
<proteinExistence type="predicted"/>
<organism evidence="1 2">
    <name type="scientific">Astrephomene gubernaculifera</name>
    <dbReference type="NCBI Taxonomy" id="47775"/>
    <lineage>
        <taxon>Eukaryota</taxon>
        <taxon>Viridiplantae</taxon>
        <taxon>Chlorophyta</taxon>
        <taxon>core chlorophytes</taxon>
        <taxon>Chlorophyceae</taxon>
        <taxon>CS clade</taxon>
        <taxon>Chlamydomonadales</taxon>
        <taxon>Astrephomenaceae</taxon>
        <taxon>Astrephomene</taxon>
    </lineage>
</organism>
<dbReference type="PANTHER" id="PTHR34801:SF5">
    <property type="entry name" value="BRCT DOMAIN-CONTAINING PROTEIN"/>
    <property type="match status" value="1"/>
</dbReference>